<keyword evidence="20" id="KW-1185">Reference proteome</keyword>
<evidence type="ECO:0000256" key="16">
    <source>
        <dbReference type="PIRNR" id="PIRNR036959"/>
    </source>
</evidence>
<evidence type="ECO:0000256" key="9">
    <source>
        <dbReference type="ARBA" id="ARBA00023042"/>
    </source>
</evidence>
<evidence type="ECO:0000313" key="19">
    <source>
        <dbReference type="EMBL" id="KAL1634078.1"/>
    </source>
</evidence>
<dbReference type="Gene3D" id="3.30.470.30">
    <property type="entry name" value="DNA ligase/mRNA capping enzyme"/>
    <property type="match status" value="1"/>
</dbReference>
<evidence type="ECO:0000256" key="4">
    <source>
        <dbReference type="ARBA" id="ARBA00019171"/>
    </source>
</evidence>
<evidence type="ECO:0000259" key="18">
    <source>
        <dbReference type="PROSITE" id="PS50160"/>
    </source>
</evidence>
<sequence>MPIPDIPGVKADRGLAEQFRAEVAHLLGRRNNNFPGAQPVSFARKHLRELMEHDYYLCEKTDGIRCLLYFTNDGPNEIHYLIDRKNDYYFVPNLHFPRHDDPSYQTFHTGTIVDGELVYDQEPGGLKLRFLVFDCLAIDGKSQTEKPLDKRLGYFRTLVMKPWEELFVRRHPEERQFLPFELVFKEMSFPYALSWMFDVKLPDLKHGNDGLIFTCKETPYIFGTDEKILKWKPAHENTIDFRLRLGDFPPLVANGNNGGGGGGGPDFDAKPNFDLMVFHNKGDYRAFAPLHVTDDDWEALKAVAQQLDGRIVECYKDAHGRWRFKRDDRGKPHFRDDKHEANHVSTVDKVLESIDDAVSKDDLTRSEQRIRDAFKRRQAERERRAKEEEAMRRMREEKRKRESVGGGGGGGAGGEAGGGVAYNNGEPADKRLKPDP</sequence>
<keyword evidence="8 16" id="KW-0547">Nucleotide-binding</keyword>
<feature type="domain" description="ATP-dependent DNA ligase family profile" evidence="18">
    <location>
        <begin position="130"/>
        <end position="264"/>
    </location>
</feature>
<dbReference type="PANTHER" id="PTHR10367">
    <property type="entry name" value="MRNA-CAPPING ENZYME"/>
    <property type="match status" value="1"/>
</dbReference>
<feature type="compositionally biased region" description="Basic and acidic residues" evidence="17">
    <location>
        <begin position="375"/>
        <end position="403"/>
    </location>
</feature>
<keyword evidence="10 16" id="KW-0342">GTP-binding</keyword>
<dbReference type="InterPro" id="IPR012340">
    <property type="entry name" value="NA-bd_OB-fold"/>
</dbReference>
<comment type="similarity">
    <text evidence="2 16">Belongs to the eukaryotic GTase family.</text>
</comment>
<evidence type="ECO:0000256" key="11">
    <source>
        <dbReference type="ARBA" id="ARBA00023242"/>
    </source>
</evidence>
<evidence type="ECO:0000256" key="10">
    <source>
        <dbReference type="ARBA" id="ARBA00023134"/>
    </source>
</evidence>
<keyword evidence="9 16" id="KW-0506">mRNA capping</keyword>
<dbReference type="CDD" id="cd07895">
    <property type="entry name" value="Adenylation_mRNA_capping"/>
    <property type="match status" value="1"/>
</dbReference>
<comment type="subcellular location">
    <subcellularLocation>
        <location evidence="1 16">Nucleus</location>
    </subcellularLocation>
</comment>
<comment type="catalytic activity">
    <reaction evidence="14">
        <text>a 5'-end diphospho-ribonucleoside in mRNA + GTP + H(+) = a 5'-end (5'-triphosphoguanosine)-ribonucleoside in mRNA + diphosphate</text>
        <dbReference type="Rhea" id="RHEA:67012"/>
        <dbReference type="Rhea" id="RHEA-COMP:17165"/>
        <dbReference type="Rhea" id="RHEA-COMP:17166"/>
        <dbReference type="ChEBI" id="CHEBI:15378"/>
        <dbReference type="ChEBI" id="CHEBI:33019"/>
        <dbReference type="ChEBI" id="CHEBI:37565"/>
        <dbReference type="ChEBI" id="CHEBI:167616"/>
        <dbReference type="ChEBI" id="CHEBI:167617"/>
        <dbReference type="EC" id="2.7.7.50"/>
    </reaction>
    <physiologicalReaction direction="left-to-right" evidence="14">
        <dbReference type="Rhea" id="RHEA:67013"/>
    </physiologicalReaction>
</comment>
<dbReference type="PIRSF" id="PIRSF036959">
    <property type="entry name" value="mRNA_cap_alpha"/>
    <property type="match status" value="1"/>
</dbReference>
<keyword evidence="7 16" id="KW-0548">Nucleotidyltransferase</keyword>
<accession>A0ABR3T3H3</accession>
<evidence type="ECO:0000256" key="14">
    <source>
        <dbReference type="ARBA" id="ARBA00044624"/>
    </source>
</evidence>
<keyword evidence="6 16" id="KW-0808">Transferase</keyword>
<gene>
    <name evidence="19" type="primary">CEG1</name>
    <name evidence="19" type="ORF">SLS58_010825</name>
</gene>
<dbReference type="InterPro" id="IPR051029">
    <property type="entry name" value="mRNA_Capping_Enz/RNA_Phosphat"/>
</dbReference>
<organism evidence="19 20">
    <name type="scientific">Diplodia intermedia</name>
    <dbReference type="NCBI Taxonomy" id="856260"/>
    <lineage>
        <taxon>Eukaryota</taxon>
        <taxon>Fungi</taxon>
        <taxon>Dikarya</taxon>
        <taxon>Ascomycota</taxon>
        <taxon>Pezizomycotina</taxon>
        <taxon>Dothideomycetes</taxon>
        <taxon>Dothideomycetes incertae sedis</taxon>
        <taxon>Botryosphaeriales</taxon>
        <taxon>Botryosphaeriaceae</taxon>
        <taxon>Diplodia</taxon>
    </lineage>
</organism>
<evidence type="ECO:0000256" key="2">
    <source>
        <dbReference type="ARBA" id="ARBA00010237"/>
    </source>
</evidence>
<keyword evidence="11 16" id="KW-0539">Nucleus</keyword>
<comment type="caution">
    <text evidence="19">The sequence shown here is derived from an EMBL/GenBank/DDBJ whole genome shotgun (WGS) entry which is preliminary data.</text>
</comment>
<reference evidence="19 20" key="1">
    <citation type="journal article" date="2023" name="Plant Dis.">
        <title>First Report of Diplodia intermedia Causing Canker and Dieback Diseases on Apple Trees in Canada.</title>
        <authorList>
            <person name="Ellouze W."/>
            <person name="Ilyukhin E."/>
            <person name="Sulman M."/>
            <person name="Ali S."/>
        </authorList>
    </citation>
    <scope>NUCLEOTIDE SEQUENCE [LARGE SCALE GENOMIC DNA]</scope>
    <source>
        <strain evidence="19 20">M45-28</strain>
    </source>
</reference>
<dbReference type="EMBL" id="JAKEKT020000139">
    <property type="protein sequence ID" value="KAL1634078.1"/>
    <property type="molecule type" value="Genomic_DNA"/>
</dbReference>
<dbReference type="InterPro" id="IPR013846">
    <property type="entry name" value="mRNA_cap_enzyme_C"/>
</dbReference>
<evidence type="ECO:0000313" key="20">
    <source>
        <dbReference type="Proteomes" id="UP001521184"/>
    </source>
</evidence>
<comment type="function">
    <text evidence="16">Second step of mRNA capping. Transfer of the GMP moiety of GTP to the 5'-end of RNA via an enzyme-GMP covalent reaction intermediate.</text>
</comment>
<dbReference type="EC" id="2.7.7.50" evidence="3 16"/>
<dbReference type="Pfam" id="PF03919">
    <property type="entry name" value="mRNA_cap_C"/>
    <property type="match status" value="1"/>
</dbReference>
<evidence type="ECO:0000256" key="17">
    <source>
        <dbReference type="SAM" id="MobiDB-lite"/>
    </source>
</evidence>
<evidence type="ECO:0000256" key="15">
    <source>
        <dbReference type="ARBA" id="ARBA00047082"/>
    </source>
</evidence>
<evidence type="ECO:0000256" key="3">
    <source>
        <dbReference type="ARBA" id="ARBA00012475"/>
    </source>
</evidence>
<dbReference type="Gene3D" id="2.40.50.140">
    <property type="entry name" value="Nucleic acid-binding proteins"/>
    <property type="match status" value="1"/>
</dbReference>
<protein>
    <recommendedName>
        <fullName evidence="4 16">mRNA-capping enzyme subunit alpha</fullName>
        <ecNumber evidence="3 16">2.7.7.50</ecNumber>
    </recommendedName>
    <alternativeName>
        <fullName evidence="12 16">GTP--RNA guanylyltransferase</fullName>
    </alternativeName>
    <alternativeName>
        <fullName evidence="13 16">mRNA guanylyltransferase</fullName>
    </alternativeName>
</protein>
<dbReference type="InterPro" id="IPR001339">
    <property type="entry name" value="mRNA_cap_enzyme_adenylation"/>
</dbReference>
<dbReference type="InterPro" id="IPR012310">
    <property type="entry name" value="DNA_ligase_ATP-dep_cent"/>
</dbReference>
<dbReference type="SUPFAM" id="SSF50249">
    <property type="entry name" value="Nucleic acid-binding proteins"/>
    <property type="match status" value="1"/>
</dbReference>
<evidence type="ECO:0000256" key="6">
    <source>
        <dbReference type="ARBA" id="ARBA00022679"/>
    </source>
</evidence>
<evidence type="ECO:0000256" key="12">
    <source>
        <dbReference type="ARBA" id="ARBA00029909"/>
    </source>
</evidence>
<dbReference type="PROSITE" id="PS50160">
    <property type="entry name" value="DNA_LIGASE_A3"/>
    <property type="match status" value="1"/>
</dbReference>
<dbReference type="PANTHER" id="PTHR10367:SF17">
    <property type="entry name" value="MRNA-CAPPING ENZYME"/>
    <property type="match status" value="1"/>
</dbReference>
<dbReference type="InterPro" id="IPR017075">
    <property type="entry name" value="mRNA_cap_enzyme_alpha"/>
</dbReference>
<name>A0ABR3T3H3_9PEZI</name>
<dbReference type="SUPFAM" id="SSF56091">
    <property type="entry name" value="DNA ligase/mRNA capping enzyme, catalytic domain"/>
    <property type="match status" value="1"/>
</dbReference>
<dbReference type="Pfam" id="PF01331">
    <property type="entry name" value="mRNA_cap_enzyme"/>
    <property type="match status" value="1"/>
</dbReference>
<keyword evidence="5 16" id="KW-0507">mRNA processing</keyword>
<dbReference type="Proteomes" id="UP001521184">
    <property type="component" value="Unassembled WGS sequence"/>
</dbReference>
<proteinExistence type="inferred from homology"/>
<evidence type="ECO:0000256" key="5">
    <source>
        <dbReference type="ARBA" id="ARBA00022664"/>
    </source>
</evidence>
<evidence type="ECO:0000256" key="8">
    <source>
        <dbReference type="ARBA" id="ARBA00022741"/>
    </source>
</evidence>
<feature type="compositionally biased region" description="Gly residues" evidence="17">
    <location>
        <begin position="404"/>
        <end position="420"/>
    </location>
</feature>
<evidence type="ECO:0000256" key="1">
    <source>
        <dbReference type="ARBA" id="ARBA00004123"/>
    </source>
</evidence>
<feature type="region of interest" description="Disordered" evidence="17">
    <location>
        <begin position="375"/>
        <end position="436"/>
    </location>
</feature>
<evidence type="ECO:0000256" key="7">
    <source>
        <dbReference type="ARBA" id="ARBA00022695"/>
    </source>
</evidence>
<feature type="compositionally biased region" description="Basic and acidic residues" evidence="17">
    <location>
        <begin position="427"/>
        <end position="436"/>
    </location>
</feature>
<evidence type="ECO:0000256" key="13">
    <source>
        <dbReference type="ARBA" id="ARBA00030702"/>
    </source>
</evidence>
<comment type="subunit">
    <text evidence="15">Heterodimer. The mRNA-capping enzyme is composed of two separate chains alpha and beta, respectively a mRNA guanylyltransferase and an mRNA 5'-triphosphate monophosphatase.</text>
</comment>